<feature type="domain" description="Aminoglycoside phosphotransferase" evidence="1">
    <location>
        <begin position="49"/>
        <end position="248"/>
    </location>
</feature>
<evidence type="ECO:0000313" key="3">
    <source>
        <dbReference type="Proteomes" id="UP001596414"/>
    </source>
</evidence>
<dbReference type="Pfam" id="PF01636">
    <property type="entry name" value="APH"/>
    <property type="match status" value="1"/>
</dbReference>
<organism evidence="2 3">
    <name type="scientific">Halovenus rubra</name>
    <dbReference type="NCBI Taxonomy" id="869890"/>
    <lineage>
        <taxon>Archaea</taxon>
        <taxon>Methanobacteriati</taxon>
        <taxon>Methanobacteriota</taxon>
        <taxon>Stenosarchaea group</taxon>
        <taxon>Halobacteria</taxon>
        <taxon>Halobacteriales</taxon>
        <taxon>Haloarculaceae</taxon>
        <taxon>Halovenus</taxon>
    </lineage>
</organism>
<dbReference type="InterPro" id="IPR002575">
    <property type="entry name" value="Aminoglycoside_PTrfase"/>
</dbReference>
<name>A0ABD5X687_9EURY</name>
<protein>
    <submittedName>
        <fullName evidence="2">Phosphotransferase family protein</fullName>
    </submittedName>
</protein>
<dbReference type="RefSeq" id="WP_267636455.1">
    <property type="nucleotide sequence ID" value="NZ_JAODIY010000004.1"/>
</dbReference>
<proteinExistence type="predicted"/>
<dbReference type="EMBL" id="JBHSZQ010000004">
    <property type="protein sequence ID" value="MFC7125459.1"/>
    <property type="molecule type" value="Genomic_DNA"/>
</dbReference>
<evidence type="ECO:0000313" key="2">
    <source>
        <dbReference type="EMBL" id="MFC7125459.1"/>
    </source>
</evidence>
<dbReference type="Gene3D" id="3.90.1200.10">
    <property type="match status" value="1"/>
</dbReference>
<evidence type="ECO:0000259" key="1">
    <source>
        <dbReference type="Pfam" id="PF01636"/>
    </source>
</evidence>
<dbReference type="PANTHER" id="PTHR21310">
    <property type="entry name" value="AMINOGLYCOSIDE PHOSPHOTRANSFERASE-RELATED-RELATED"/>
    <property type="match status" value="1"/>
</dbReference>
<sequence>MPEPEHNIESVLEESGPDFDDFSFNRPTAGHQGDVFLVKVHYAGEAYEVVIKFKSGDPDFALEPFLHEYVADRTEIPVPRILVFKQEPEPPLEPYFITERVHGDNLVESLGDLRAKEFNQVASHTGTILGDMHAEIGFEGFGTLALEDGRLVVDDFSWDWQQFFGDIATGYIDRLTETPFSDLQTTARQYLDDGLPFIDTNAVPRLIHDDFRPANVMFDRAGEEPISAVLDWQFALAGDPEYHIARTEFLFIDPAFSDSETRERLREKMYEGYRTHRSFDPDGGFKYRRNVYHFVTLLWRMAGFNTAFADFSELARGRAEARFRKQFDAIVDNLPE</sequence>
<dbReference type="AlphaFoldDB" id="A0ABD5X687"/>
<dbReference type="InterPro" id="IPR051678">
    <property type="entry name" value="AGP_Transferase"/>
</dbReference>
<dbReference type="InterPro" id="IPR011009">
    <property type="entry name" value="Kinase-like_dom_sf"/>
</dbReference>
<dbReference type="SUPFAM" id="SSF56112">
    <property type="entry name" value="Protein kinase-like (PK-like)"/>
    <property type="match status" value="1"/>
</dbReference>
<comment type="caution">
    <text evidence="2">The sequence shown here is derived from an EMBL/GenBank/DDBJ whole genome shotgun (WGS) entry which is preliminary data.</text>
</comment>
<dbReference type="Proteomes" id="UP001596414">
    <property type="component" value="Unassembled WGS sequence"/>
</dbReference>
<reference evidence="2 3" key="1">
    <citation type="journal article" date="2014" name="Int. J. Syst. Evol. Microbiol.">
        <title>Complete genome sequence of Corynebacterium casei LMG S-19264T (=DSM 44701T), isolated from a smear-ripened cheese.</title>
        <authorList>
            <consortium name="US DOE Joint Genome Institute (JGI-PGF)"/>
            <person name="Walter F."/>
            <person name="Albersmeier A."/>
            <person name="Kalinowski J."/>
            <person name="Ruckert C."/>
        </authorList>
    </citation>
    <scope>NUCLEOTIDE SEQUENCE [LARGE SCALE GENOMIC DNA]</scope>
    <source>
        <strain evidence="2 3">CGMCC 4.7215</strain>
    </source>
</reference>
<accession>A0ABD5X687</accession>
<gene>
    <name evidence="2" type="ORF">ACFQJ7_05315</name>
</gene>